<reference evidence="3" key="2">
    <citation type="submission" date="2018-05" db="EMBL/GenBank/DDBJ databases">
        <title>OmerRS3 (Oryza meridionalis Reference Sequence Version 3).</title>
        <authorList>
            <person name="Zhang J."/>
            <person name="Kudrna D."/>
            <person name="Lee S."/>
            <person name="Talag J."/>
            <person name="Welchert J."/>
            <person name="Wing R.A."/>
        </authorList>
    </citation>
    <scope>NUCLEOTIDE SEQUENCE [LARGE SCALE GENOMIC DNA]</scope>
    <source>
        <strain evidence="3">cv. OR44</strain>
    </source>
</reference>
<dbReference type="Proteomes" id="UP000008021">
    <property type="component" value="Chromosome 3"/>
</dbReference>
<sequence>MFLKCLRPKLAFKAAASVYSCFLSLLGGEHNVLPEAVLELTTQDLRHIGISPSQGLLPPRSNPQVCLWDPLRRRCRQHGCMLPCHHSQGHWRLERPDVHIFSFNRPDVLLATDLGVCKGMRHVYSLDAMPQPSQMDKERVVVPLPEWYIWWLIESKAPQPPPAIPIGSLALPEHSDDFMLKQQHQHQRHSVF</sequence>
<protein>
    <submittedName>
        <fullName evidence="3">Uncharacterized protein</fullName>
    </submittedName>
</protein>
<dbReference type="GO" id="GO:0006307">
    <property type="term" value="P:DNA alkylation repair"/>
    <property type="evidence" value="ECO:0007669"/>
    <property type="project" value="TreeGrafter"/>
</dbReference>
<dbReference type="PANTHER" id="PTHR43003">
    <property type="entry name" value="DNA-3-METHYLADENINE GLYCOSYLASE"/>
    <property type="match status" value="1"/>
</dbReference>
<proteinExistence type="predicted"/>
<dbReference type="AlphaFoldDB" id="A0A0E0CY12"/>
<organism evidence="3">
    <name type="scientific">Oryza meridionalis</name>
    <dbReference type="NCBI Taxonomy" id="40149"/>
    <lineage>
        <taxon>Eukaryota</taxon>
        <taxon>Viridiplantae</taxon>
        <taxon>Streptophyta</taxon>
        <taxon>Embryophyta</taxon>
        <taxon>Tracheophyta</taxon>
        <taxon>Spermatophyta</taxon>
        <taxon>Magnoliopsida</taxon>
        <taxon>Liliopsida</taxon>
        <taxon>Poales</taxon>
        <taxon>Poaceae</taxon>
        <taxon>BOP clade</taxon>
        <taxon>Oryzoideae</taxon>
        <taxon>Oryzeae</taxon>
        <taxon>Oryzinae</taxon>
        <taxon>Oryza</taxon>
    </lineage>
</organism>
<dbReference type="EnsemblPlants" id="OMERI03G09810.1">
    <property type="protein sequence ID" value="OMERI03G09810.1"/>
    <property type="gene ID" value="OMERI03G09810"/>
</dbReference>
<dbReference type="eggNOG" id="KOG1918">
    <property type="taxonomic scope" value="Eukaryota"/>
</dbReference>
<dbReference type="GO" id="GO:0032131">
    <property type="term" value="F:alkylated DNA binding"/>
    <property type="evidence" value="ECO:0007669"/>
    <property type="project" value="TreeGrafter"/>
</dbReference>
<dbReference type="GO" id="GO:0005634">
    <property type="term" value="C:nucleus"/>
    <property type="evidence" value="ECO:0007669"/>
    <property type="project" value="TreeGrafter"/>
</dbReference>
<dbReference type="GO" id="GO:0032993">
    <property type="term" value="C:protein-DNA complex"/>
    <property type="evidence" value="ECO:0007669"/>
    <property type="project" value="TreeGrafter"/>
</dbReference>
<dbReference type="GO" id="GO:0006285">
    <property type="term" value="P:base-excision repair, AP site formation"/>
    <property type="evidence" value="ECO:0007669"/>
    <property type="project" value="TreeGrafter"/>
</dbReference>
<evidence type="ECO:0000256" key="1">
    <source>
        <dbReference type="ARBA" id="ARBA00022763"/>
    </source>
</evidence>
<evidence type="ECO:0000256" key="2">
    <source>
        <dbReference type="ARBA" id="ARBA00023204"/>
    </source>
</evidence>
<dbReference type="Gramene" id="OMERI03G09810.1">
    <property type="protein sequence ID" value="OMERI03G09810.1"/>
    <property type="gene ID" value="OMERI03G09810"/>
</dbReference>
<dbReference type="InterPro" id="IPR051912">
    <property type="entry name" value="Alkylbase_DNA_Glycosylase/TA"/>
</dbReference>
<evidence type="ECO:0000313" key="3">
    <source>
        <dbReference type="EnsemblPlants" id="OMERI03G09810.1"/>
    </source>
</evidence>
<dbReference type="GO" id="GO:0043916">
    <property type="term" value="F:DNA-7-methylguanine glycosylase activity"/>
    <property type="evidence" value="ECO:0007669"/>
    <property type="project" value="TreeGrafter"/>
</dbReference>
<keyword evidence="4" id="KW-1185">Reference proteome</keyword>
<reference evidence="3" key="1">
    <citation type="submission" date="2015-04" db="UniProtKB">
        <authorList>
            <consortium name="EnsemblPlants"/>
        </authorList>
    </citation>
    <scope>IDENTIFICATION</scope>
</reference>
<dbReference type="Gene3D" id="1.10.1670.40">
    <property type="match status" value="1"/>
</dbReference>
<keyword evidence="1" id="KW-0227">DNA damage</keyword>
<dbReference type="HOGENOM" id="CLU_000445_72_5_1"/>
<accession>A0A0E0CY12</accession>
<name>A0A0E0CY12_9ORYZ</name>
<evidence type="ECO:0000313" key="4">
    <source>
        <dbReference type="Proteomes" id="UP000008021"/>
    </source>
</evidence>
<dbReference type="STRING" id="40149.A0A0E0CY12"/>
<dbReference type="PANTHER" id="PTHR43003:SF5">
    <property type="entry name" value="DNA-3-METHYLADENINE GLYCOSYLASE"/>
    <property type="match status" value="1"/>
</dbReference>
<keyword evidence="2" id="KW-0234">DNA repair</keyword>
<dbReference type="GO" id="GO:0008725">
    <property type="term" value="F:DNA-3-methyladenine glycosylase activity"/>
    <property type="evidence" value="ECO:0007669"/>
    <property type="project" value="TreeGrafter"/>
</dbReference>